<keyword evidence="2" id="KW-1185">Reference proteome</keyword>
<name>A0ABQ8U8W0_9EUKA</name>
<dbReference type="Proteomes" id="UP001141327">
    <property type="component" value="Unassembled WGS sequence"/>
</dbReference>
<proteinExistence type="predicted"/>
<evidence type="ECO:0000313" key="2">
    <source>
        <dbReference type="Proteomes" id="UP001141327"/>
    </source>
</evidence>
<dbReference type="Gene3D" id="2.130.10.10">
    <property type="entry name" value="YVTN repeat-like/Quinoprotein amine dehydrogenase"/>
    <property type="match status" value="1"/>
</dbReference>
<accession>A0ABQ8U8W0</accession>
<reference evidence="1" key="1">
    <citation type="journal article" date="2022" name="bioRxiv">
        <title>Genomics of Preaxostyla Flagellates Illuminates Evolutionary Transitions and the Path Towards Mitochondrial Loss.</title>
        <authorList>
            <person name="Novak L.V.F."/>
            <person name="Treitli S.C."/>
            <person name="Pyrih J."/>
            <person name="Halakuc P."/>
            <person name="Pipaliya S.V."/>
            <person name="Vacek V."/>
            <person name="Brzon O."/>
            <person name="Soukal P."/>
            <person name="Eme L."/>
            <person name="Dacks J.B."/>
            <person name="Karnkowska A."/>
            <person name="Elias M."/>
            <person name="Hampl V."/>
        </authorList>
    </citation>
    <scope>NUCLEOTIDE SEQUENCE</scope>
    <source>
        <strain evidence="1">RCP-MX</strain>
    </source>
</reference>
<dbReference type="SUPFAM" id="SSF50978">
    <property type="entry name" value="WD40 repeat-like"/>
    <property type="match status" value="1"/>
</dbReference>
<dbReference type="InterPro" id="IPR036322">
    <property type="entry name" value="WD40_repeat_dom_sf"/>
</dbReference>
<protein>
    <submittedName>
        <fullName evidence="1">Uncharacterized protein</fullName>
    </submittedName>
</protein>
<dbReference type="InterPro" id="IPR015943">
    <property type="entry name" value="WD40/YVTN_repeat-like_dom_sf"/>
</dbReference>
<comment type="caution">
    <text evidence="1">The sequence shown here is derived from an EMBL/GenBank/DDBJ whole genome shotgun (WGS) entry which is preliminary data.</text>
</comment>
<dbReference type="EMBL" id="JAPMOS010000094">
    <property type="protein sequence ID" value="KAJ4455743.1"/>
    <property type="molecule type" value="Genomic_DNA"/>
</dbReference>
<organism evidence="1 2">
    <name type="scientific">Paratrimastix pyriformis</name>
    <dbReference type="NCBI Taxonomy" id="342808"/>
    <lineage>
        <taxon>Eukaryota</taxon>
        <taxon>Metamonada</taxon>
        <taxon>Preaxostyla</taxon>
        <taxon>Paratrimastigidae</taxon>
        <taxon>Paratrimastix</taxon>
    </lineage>
</organism>
<evidence type="ECO:0000313" key="1">
    <source>
        <dbReference type="EMBL" id="KAJ4455743.1"/>
    </source>
</evidence>
<sequence>MALNASEPINLPDTVSAIFPNLTFSFEGHVAYIHNTTIQIATTTTPTRVTTINPHPAPGMTVSQIKYVAFEGRTFLVVLTTTSTEIWSPDASERVYFALVEQTKSGKRPHHRGVAVVGQSLLIGTSDGTLMQLRYANGTFAQVPPAEGGMLAVHQLPVADVVGLPLGSPAPASPLHFATACDRSVALWELTPAGAAPRPLGKIDLTSPVTCLDRCGALLFAATSSGEVAVFRDCPDRIQLICAAQLHALGVRAMDAHPATVLGGQGDSDCLLATCAEDSTLRLTRVMPDGDSIKLVPLAMQSATDRLPCGIQFRVGAGGAPVTLMCANYDRTVLTCYDVLPAQ</sequence>
<gene>
    <name evidence="1" type="ORF">PAPYR_9237</name>
</gene>